<gene>
    <name evidence="2" type="ORF">BIN_B_04341</name>
</gene>
<dbReference type="Pfam" id="PF00656">
    <property type="entry name" value="Peptidase_C14"/>
    <property type="match status" value="1"/>
</dbReference>
<evidence type="ECO:0000313" key="2">
    <source>
        <dbReference type="EMBL" id="VTP02056.1"/>
    </source>
</evidence>
<dbReference type="InterPro" id="IPR029030">
    <property type="entry name" value="Caspase-like_dom_sf"/>
</dbReference>
<dbReference type="InterPro" id="IPR052039">
    <property type="entry name" value="Caspase-related_regulators"/>
</dbReference>
<accession>A0A653EZ91</accession>
<dbReference type="GO" id="GO:0004197">
    <property type="term" value="F:cysteine-type endopeptidase activity"/>
    <property type="evidence" value="ECO:0007669"/>
    <property type="project" value="InterPro"/>
</dbReference>
<dbReference type="EMBL" id="LR589126">
    <property type="protein sequence ID" value="VTP02056.1"/>
    <property type="molecule type" value="Genomic_DNA"/>
</dbReference>
<dbReference type="GO" id="GO:0006508">
    <property type="term" value="P:proteolysis"/>
    <property type="evidence" value="ECO:0007669"/>
    <property type="project" value="InterPro"/>
</dbReference>
<proteinExistence type="predicted"/>
<dbReference type="AlphaFoldDB" id="A0A653EZ91"/>
<evidence type="ECO:0000259" key="1">
    <source>
        <dbReference type="Pfam" id="PF00656"/>
    </source>
</evidence>
<dbReference type="RefSeq" id="WP_204805780.1">
    <property type="nucleotide sequence ID" value="NZ_CAJMWM010000002.1"/>
</dbReference>
<dbReference type="PANTHER" id="PTHR22576:SF37">
    <property type="entry name" value="MUCOSA-ASSOCIATED LYMPHOID TISSUE LYMPHOMA TRANSLOCATION PROTEIN 1"/>
    <property type="match status" value="1"/>
</dbReference>
<dbReference type="SUPFAM" id="SSF52129">
    <property type="entry name" value="Caspase-like"/>
    <property type="match status" value="1"/>
</dbReference>
<name>A0A653EZ91_9MYCO</name>
<protein>
    <submittedName>
        <fullName evidence="2">Caspase domain protein</fullName>
    </submittedName>
</protein>
<feature type="domain" description="Peptidase C14 caspase" evidence="1">
    <location>
        <begin position="1"/>
        <end position="207"/>
    </location>
</feature>
<dbReference type="Gene3D" id="3.40.50.1460">
    <property type="match status" value="1"/>
</dbReference>
<organism evidence="2">
    <name type="scientific">Mycobacterium riyadhense</name>
    <dbReference type="NCBI Taxonomy" id="486698"/>
    <lineage>
        <taxon>Bacteria</taxon>
        <taxon>Bacillati</taxon>
        <taxon>Actinomycetota</taxon>
        <taxon>Actinomycetes</taxon>
        <taxon>Mycobacteriales</taxon>
        <taxon>Mycobacteriaceae</taxon>
        <taxon>Mycobacterium</taxon>
    </lineage>
</organism>
<dbReference type="InterPro" id="IPR011600">
    <property type="entry name" value="Pept_C14_caspase"/>
</dbReference>
<dbReference type="PANTHER" id="PTHR22576">
    <property type="entry name" value="MUCOSA ASSOCIATED LYMPHOID TISSUE LYMPHOMA TRANSLOCATION PROTEIN 1/PARACASPASE"/>
    <property type="match status" value="1"/>
</dbReference>
<sequence>MRKALIVGIDHYPHIGNLSGAVNDAHAVKNVLERNADGTLNFPTPHLLVGTGPGAEVTRLELKESVRKLFADDADIALFFFAGHGYIEDTGGFLCASDCQSGDDGLSLAELMSLANLSKAKNKVVVLDSCHGGVAGTSALSQNVAEISDGVTILTASTADQYAMETPGGGGSGVFTNLFVDALSGAAANLVGAITPGSVYAHIDQSLGPWAQRPVFKTNVKTFISLREATAPIELAELQRLTDIFPTPTTMFSLDPSYEPHRSGVEDPSVPPPDPVHTSVFAVLQNYVKVNLVRPVGALHMWHAAMGSHGCELTVLGQHYWKLVNGGLI</sequence>
<reference evidence="2" key="1">
    <citation type="submission" date="2019-05" db="EMBL/GenBank/DDBJ databases">
        <authorList>
            <person name="Naeem R."/>
            <person name="Antony C."/>
            <person name="Guan Q."/>
        </authorList>
    </citation>
    <scope>NUCLEOTIDE SEQUENCE</scope>
    <source>
        <strain evidence="2">2</strain>
    </source>
</reference>